<comment type="caution">
    <text evidence="7">The sequence shown here is derived from an EMBL/GenBank/DDBJ whole genome shotgun (WGS) entry which is preliminary data.</text>
</comment>
<comment type="subcellular location">
    <subcellularLocation>
        <location evidence="1">Cytoplasm</location>
        <location evidence="1">Cytoskeleton</location>
    </subcellularLocation>
</comment>
<evidence type="ECO:0008006" key="9">
    <source>
        <dbReference type="Google" id="ProtNLM"/>
    </source>
</evidence>
<sequence>MADQDGSDASPPESQASDSQYISEDGRTSTSATRPSSSGSGRTYTPTLTPTPNTTPTQTHTTTSNSPSNNAANRPDSLLFNKIDERQRLARERRDECEKQNAIKETQWQAREERARQHYEKQLEERKRRLEEQRVKEDKRRAAVEEKRRQKLEEDKTRHEAVMLRTLERSQRARQKPNRWSWGGPMHTNNPTTPTGFVESAFLYPLDLAGLEHMQCAFSLYRRYGVTSQYADRRSVSTMNLSKHTDPVITKRLSYSSATLLHSPDRGLQMRTASSPVISKAQSKSRLHQGTTTRHKNTGMRHLPLTPWESNVVNRLQQPTHSYLARSRSAMSLSGDQTVSCHPMGSMSFKALQAQPLPHCRSQERSLSRGTGSSAPTTARRRTTGSTQRKDRDNVRKSWSNLSLPLAPVLTLPPNKRSSSPGKRNRKVTAPPPGRPPQKSPGRPPTPKQLKSPGAEDPGNLRPFRVPHVSPQPTRAPGEEEGEEQVLSPPQPRPQPLGQNRSGSEQTPESASSPSAHKTSAGTSDPEEASRILAENRRLAREQREREEEERKQQEEQRRIAQEEMARRKAEERVKREEEAQRQGEETRKKKEEEERKGEEERLQKEKEEAEKLQKQKEEEESRQKEEAERLRKEREKHFQKEEAERLERKKRLDEIMKRTRRSDPSEKKVVPNRNGENAETPATPSPSAVTPSPSLNSNGGQPDPETSALSHTDQRENGEFEEVIVLPSHSRLSLPEGEEEQQHEEGRVPVIAFRENGLLKPLSGAEDISAQQGPDVA</sequence>
<feature type="compositionally biased region" description="Polar residues" evidence="6">
    <location>
        <begin position="273"/>
        <end position="282"/>
    </location>
</feature>
<feature type="compositionally biased region" description="Basic residues" evidence="6">
    <location>
        <begin position="283"/>
        <end position="299"/>
    </location>
</feature>
<dbReference type="Pfam" id="PF05672">
    <property type="entry name" value="MAP7"/>
    <property type="match status" value="1"/>
</dbReference>
<dbReference type="InterPro" id="IPR008604">
    <property type="entry name" value="MAP7_fam"/>
</dbReference>
<reference evidence="7 8" key="2">
    <citation type="journal article" date="2024" name="G3 (Bethesda)">
        <title>The genome of the cryopelagic Antarctic bald notothen, Trematomus borchgrevinki.</title>
        <authorList>
            <person name="Rayamajhi N."/>
            <person name="Rivera-Colon A.G."/>
            <person name="Minhas B.F."/>
            <person name="Cheng C.C."/>
            <person name="Catchen J.M."/>
        </authorList>
    </citation>
    <scope>NUCLEOTIDE SEQUENCE [LARGE SCALE GENOMIC DNA]</scope>
    <source>
        <strain evidence="7">AGRC-2024</strain>
    </source>
</reference>
<feature type="region of interest" description="Disordered" evidence="6">
    <location>
        <begin position="125"/>
        <end position="152"/>
    </location>
</feature>
<organism evidence="7 8">
    <name type="scientific">Pagothenia borchgrevinki</name>
    <name type="common">Bald rockcod</name>
    <name type="synonym">Trematomus borchgrevinki</name>
    <dbReference type="NCBI Taxonomy" id="8213"/>
    <lineage>
        <taxon>Eukaryota</taxon>
        <taxon>Metazoa</taxon>
        <taxon>Chordata</taxon>
        <taxon>Craniata</taxon>
        <taxon>Vertebrata</taxon>
        <taxon>Euteleostomi</taxon>
        <taxon>Actinopterygii</taxon>
        <taxon>Neopterygii</taxon>
        <taxon>Teleostei</taxon>
        <taxon>Neoteleostei</taxon>
        <taxon>Acanthomorphata</taxon>
        <taxon>Eupercaria</taxon>
        <taxon>Perciformes</taxon>
        <taxon>Notothenioidei</taxon>
        <taxon>Nototheniidae</taxon>
        <taxon>Pagothenia</taxon>
    </lineage>
</organism>
<feature type="region of interest" description="Disordered" evidence="6">
    <location>
        <begin position="273"/>
        <end position="305"/>
    </location>
</feature>
<evidence type="ECO:0000313" key="8">
    <source>
        <dbReference type="Proteomes" id="UP001619887"/>
    </source>
</evidence>
<evidence type="ECO:0000256" key="4">
    <source>
        <dbReference type="ARBA" id="ARBA00023054"/>
    </source>
</evidence>
<feature type="compositionally biased region" description="Low complexity" evidence="6">
    <location>
        <begin position="679"/>
        <end position="695"/>
    </location>
</feature>
<reference evidence="7 8" key="1">
    <citation type="journal article" date="2022" name="G3 (Bethesda)">
        <title>Evaluating Illumina-, Nanopore-, and PacBio-based genome assembly strategies with the bald notothen, Trematomus borchgrevinki.</title>
        <authorList>
            <person name="Rayamajhi N."/>
            <person name="Cheng C.C."/>
            <person name="Catchen J.M."/>
        </authorList>
    </citation>
    <scope>NUCLEOTIDE SEQUENCE [LARGE SCALE GENOMIC DNA]</scope>
    <source>
        <strain evidence="7">AGRC-2024</strain>
    </source>
</reference>
<feature type="compositionally biased region" description="Basic and acidic residues" evidence="6">
    <location>
        <begin position="528"/>
        <end position="670"/>
    </location>
</feature>
<keyword evidence="5" id="KW-0206">Cytoskeleton</keyword>
<evidence type="ECO:0000313" key="7">
    <source>
        <dbReference type="EMBL" id="KAL3052618.1"/>
    </source>
</evidence>
<evidence type="ECO:0000256" key="6">
    <source>
        <dbReference type="SAM" id="MobiDB-lite"/>
    </source>
</evidence>
<dbReference type="PANTHER" id="PTHR15073">
    <property type="entry name" value="MICROTUBULE-ASSOCIATED PROTEIN"/>
    <property type="match status" value="1"/>
</dbReference>
<gene>
    <name evidence="7" type="ORF">OYC64_005204</name>
</gene>
<accession>A0ABD2GFW0</accession>
<dbReference type="Proteomes" id="UP001619887">
    <property type="component" value="Unassembled WGS sequence"/>
</dbReference>
<dbReference type="EMBL" id="JBIYXZ010002079">
    <property type="protein sequence ID" value="KAL3052618.1"/>
    <property type="molecule type" value="Genomic_DNA"/>
</dbReference>
<feature type="region of interest" description="Disordered" evidence="6">
    <location>
        <begin position="1"/>
        <end position="81"/>
    </location>
</feature>
<comment type="similarity">
    <text evidence="2">Belongs to the MAP7 family.</text>
</comment>
<dbReference type="GO" id="GO:0005856">
    <property type="term" value="C:cytoskeleton"/>
    <property type="evidence" value="ECO:0007669"/>
    <property type="project" value="UniProtKB-SubCell"/>
</dbReference>
<keyword evidence="3" id="KW-0963">Cytoplasm</keyword>
<keyword evidence="8" id="KW-1185">Reference proteome</keyword>
<protein>
    <recommendedName>
        <fullName evidence="9">Ensconsin</fullName>
    </recommendedName>
</protein>
<evidence type="ECO:0000256" key="3">
    <source>
        <dbReference type="ARBA" id="ARBA00022490"/>
    </source>
</evidence>
<evidence type="ECO:0000256" key="2">
    <source>
        <dbReference type="ARBA" id="ARBA00007525"/>
    </source>
</evidence>
<feature type="region of interest" description="Disordered" evidence="6">
    <location>
        <begin position="355"/>
        <end position="749"/>
    </location>
</feature>
<keyword evidence="4" id="KW-0175">Coiled coil</keyword>
<dbReference type="InterPro" id="IPR051483">
    <property type="entry name" value="MAP7_domain-containing"/>
</dbReference>
<evidence type="ECO:0000256" key="1">
    <source>
        <dbReference type="ARBA" id="ARBA00004245"/>
    </source>
</evidence>
<feature type="compositionally biased region" description="Polar residues" evidence="6">
    <location>
        <begin position="12"/>
        <end position="22"/>
    </location>
</feature>
<feature type="compositionally biased region" description="Low complexity" evidence="6">
    <location>
        <begin position="28"/>
        <end position="70"/>
    </location>
</feature>
<feature type="compositionally biased region" description="Pro residues" evidence="6">
    <location>
        <begin position="430"/>
        <end position="447"/>
    </location>
</feature>
<evidence type="ECO:0000256" key="5">
    <source>
        <dbReference type="ARBA" id="ARBA00023212"/>
    </source>
</evidence>
<dbReference type="PANTHER" id="PTHR15073:SF4">
    <property type="entry name" value="ENSCONSIN"/>
    <property type="match status" value="1"/>
</dbReference>
<dbReference type="AlphaFoldDB" id="A0ABD2GFW0"/>
<name>A0ABD2GFW0_PAGBO</name>
<feature type="compositionally biased region" description="Polar residues" evidence="6">
    <location>
        <begin position="497"/>
        <end position="523"/>
    </location>
</feature>
<proteinExistence type="inferred from homology"/>